<organism evidence="13 14">
    <name type="scientific">Budvicia aquatica</name>
    <dbReference type="NCBI Taxonomy" id="82979"/>
    <lineage>
        <taxon>Bacteria</taxon>
        <taxon>Pseudomonadati</taxon>
        <taxon>Pseudomonadota</taxon>
        <taxon>Gammaproteobacteria</taxon>
        <taxon>Enterobacterales</taxon>
        <taxon>Budviciaceae</taxon>
        <taxon>Budvicia</taxon>
    </lineage>
</organism>
<dbReference type="Gene3D" id="1.20.1560.10">
    <property type="entry name" value="ABC transporter type 1, transmembrane domain"/>
    <property type="match status" value="1"/>
</dbReference>
<proteinExistence type="predicted"/>
<evidence type="ECO:0000256" key="4">
    <source>
        <dbReference type="ARBA" id="ARBA00022519"/>
    </source>
</evidence>
<dbReference type="GO" id="GO:0042883">
    <property type="term" value="P:cysteine transport"/>
    <property type="evidence" value="ECO:0007669"/>
    <property type="project" value="InterPro"/>
</dbReference>
<accession>A0A484ZT93</accession>
<feature type="transmembrane region" description="Helical" evidence="10">
    <location>
        <begin position="195"/>
        <end position="216"/>
    </location>
</feature>
<dbReference type="SMART" id="SM00382">
    <property type="entry name" value="AAA"/>
    <property type="match status" value="1"/>
</dbReference>
<dbReference type="PROSITE" id="PS50929">
    <property type="entry name" value="ABC_TM1F"/>
    <property type="match status" value="1"/>
</dbReference>
<dbReference type="AlphaFoldDB" id="A0A484ZT93"/>
<dbReference type="GO" id="GO:0005886">
    <property type="term" value="C:plasma membrane"/>
    <property type="evidence" value="ECO:0007669"/>
    <property type="project" value="UniProtKB-SubCell"/>
</dbReference>
<dbReference type="InterPro" id="IPR027417">
    <property type="entry name" value="P-loop_NTPase"/>
</dbReference>
<sequence length="617" mass="67853">MPPYGFLSSDVILAQICTIRLALTLMSNMNKTRQRELTGWLKLQGSLAQRWLRLSTLLGLISGLLIIGQAWLLATLLHALIIDNVPKATLSHYFILLIVTVALRAVLMWIRERVGFMYGAAIRQRIRRQVLDKLEQLGPAWIQGKPAGSWATMILEQIEDMQEFYSRYQPQMMLAVIIPLLILVAVFPINWAAGIILFTTAPLIPLFMALVGMGAADANRRNFIALARLSGNFLDRLRGMDTLRLFHRADAEAEQIRHASDDFRSRTMDVLKLAFLSSAVLEFFASVSIAVAAVYFGFSYLGELNFGSYGIAVTLFAGFLVLILAPEFFQPLRDLGTYYHAKAQAIGAAESLLTFLDAEPDRSNEEGQQSLPDCNSVTIQATDLQVISPSGKVLAGPLSFTLNPGQRIAIVGHSGAGKSSLLNLLLGFMPYQGSLTINGIELNSLQPASWRSHLSWIGQNPQLPELTLRSNILLSNPKANEADLQQAIKRAYVDEFLSHLPDGLETEVGDHAARLSVGQAQRVAVARALLSPCNLLLLDEPTASLDANSERLVMSALTEAATRQTTILVTHRLEDIDGYDQIWVMDKGQIVQQGNFATLSQSAGPFAELLSNRSAEI</sequence>
<evidence type="ECO:0000256" key="8">
    <source>
        <dbReference type="ARBA" id="ARBA00022989"/>
    </source>
</evidence>
<feature type="transmembrane region" description="Helical" evidence="10">
    <location>
        <begin position="12"/>
        <end position="30"/>
    </location>
</feature>
<dbReference type="Pfam" id="PF00005">
    <property type="entry name" value="ABC_tran"/>
    <property type="match status" value="1"/>
</dbReference>
<dbReference type="Pfam" id="PF00664">
    <property type="entry name" value="ABC_membrane"/>
    <property type="match status" value="1"/>
</dbReference>
<keyword evidence="2" id="KW-0813">Transport</keyword>
<dbReference type="InterPro" id="IPR014216">
    <property type="entry name" value="ABC_transptr_CydD"/>
</dbReference>
<evidence type="ECO:0000256" key="10">
    <source>
        <dbReference type="SAM" id="Phobius"/>
    </source>
</evidence>
<evidence type="ECO:0000256" key="1">
    <source>
        <dbReference type="ARBA" id="ARBA00004429"/>
    </source>
</evidence>
<dbReference type="PANTHER" id="PTHR24221:SF261">
    <property type="entry name" value="GLUTATHIONE_L-CYSTEINE TRANSPORT SYSTEM ATP-BINDING_PERMEASE PROTEIN CYDD"/>
    <property type="match status" value="1"/>
</dbReference>
<feature type="transmembrane region" description="Helical" evidence="10">
    <location>
        <begin position="92"/>
        <end position="110"/>
    </location>
</feature>
<keyword evidence="5 10" id="KW-0812">Transmembrane</keyword>
<evidence type="ECO:0000256" key="5">
    <source>
        <dbReference type="ARBA" id="ARBA00022692"/>
    </source>
</evidence>
<dbReference type="SUPFAM" id="SSF90123">
    <property type="entry name" value="ABC transporter transmembrane region"/>
    <property type="match status" value="1"/>
</dbReference>
<keyword evidence="7 13" id="KW-0067">ATP-binding</keyword>
<dbReference type="GO" id="GO:0016887">
    <property type="term" value="F:ATP hydrolysis activity"/>
    <property type="evidence" value="ECO:0007669"/>
    <property type="project" value="InterPro"/>
</dbReference>
<evidence type="ECO:0000313" key="14">
    <source>
        <dbReference type="Proteomes" id="UP000373449"/>
    </source>
</evidence>
<evidence type="ECO:0000256" key="7">
    <source>
        <dbReference type="ARBA" id="ARBA00022840"/>
    </source>
</evidence>
<feature type="domain" description="ABC transmembrane type-1" evidence="12">
    <location>
        <begin position="54"/>
        <end position="344"/>
    </location>
</feature>
<keyword evidence="4" id="KW-0997">Cell inner membrane</keyword>
<gene>
    <name evidence="13" type="primary">cydD</name>
    <name evidence="13" type="ORF">NCTC12282_05381</name>
</gene>
<dbReference type="PROSITE" id="PS00211">
    <property type="entry name" value="ABC_TRANSPORTER_1"/>
    <property type="match status" value="1"/>
</dbReference>
<keyword evidence="3" id="KW-1003">Cell membrane</keyword>
<reference evidence="13 14" key="1">
    <citation type="submission" date="2019-03" db="EMBL/GenBank/DDBJ databases">
        <authorList>
            <consortium name="Pathogen Informatics"/>
        </authorList>
    </citation>
    <scope>NUCLEOTIDE SEQUENCE [LARGE SCALE GENOMIC DNA]</scope>
    <source>
        <strain evidence="13 14">NCTC12282</strain>
    </source>
</reference>
<dbReference type="InterPro" id="IPR036640">
    <property type="entry name" value="ABC1_TM_sf"/>
</dbReference>
<feature type="transmembrane region" description="Helical" evidence="10">
    <location>
        <begin position="273"/>
        <end position="298"/>
    </location>
</feature>
<dbReference type="InterPro" id="IPR039421">
    <property type="entry name" value="Type_1_exporter"/>
</dbReference>
<comment type="subcellular location">
    <subcellularLocation>
        <location evidence="1">Cell inner membrane</location>
        <topology evidence="1">Multi-pass membrane protein</topology>
    </subcellularLocation>
</comment>
<dbReference type="GO" id="GO:0005524">
    <property type="term" value="F:ATP binding"/>
    <property type="evidence" value="ECO:0007669"/>
    <property type="project" value="UniProtKB-KW"/>
</dbReference>
<dbReference type="PANTHER" id="PTHR24221">
    <property type="entry name" value="ATP-BINDING CASSETTE SUB-FAMILY B"/>
    <property type="match status" value="1"/>
</dbReference>
<feature type="transmembrane region" description="Helical" evidence="10">
    <location>
        <begin position="51"/>
        <end position="72"/>
    </location>
</feature>
<name>A0A484ZT93_9GAMM</name>
<evidence type="ECO:0000256" key="9">
    <source>
        <dbReference type="ARBA" id="ARBA00023136"/>
    </source>
</evidence>
<dbReference type="NCBIfam" id="NF008379">
    <property type="entry name" value="PRK11174.1"/>
    <property type="match status" value="1"/>
</dbReference>
<evidence type="ECO:0000256" key="6">
    <source>
        <dbReference type="ARBA" id="ARBA00022741"/>
    </source>
</evidence>
<dbReference type="PROSITE" id="PS50893">
    <property type="entry name" value="ABC_TRANSPORTER_2"/>
    <property type="match status" value="1"/>
</dbReference>
<dbReference type="NCBIfam" id="TIGR02857">
    <property type="entry name" value="CydD"/>
    <property type="match status" value="1"/>
</dbReference>
<dbReference type="CDD" id="cd18584">
    <property type="entry name" value="ABC_6TM_AarD_CydD"/>
    <property type="match status" value="1"/>
</dbReference>
<dbReference type="Proteomes" id="UP000373449">
    <property type="component" value="Unassembled WGS sequence"/>
</dbReference>
<keyword evidence="9 10" id="KW-0472">Membrane</keyword>
<dbReference type="EMBL" id="CAADJA010000002">
    <property type="protein sequence ID" value="VFS51732.1"/>
    <property type="molecule type" value="Genomic_DNA"/>
</dbReference>
<dbReference type="GO" id="GO:0034040">
    <property type="term" value="F:ATPase-coupled lipid transmembrane transporter activity"/>
    <property type="evidence" value="ECO:0007669"/>
    <property type="project" value="TreeGrafter"/>
</dbReference>
<dbReference type="InterPro" id="IPR003439">
    <property type="entry name" value="ABC_transporter-like_ATP-bd"/>
</dbReference>
<dbReference type="Gene3D" id="3.40.50.300">
    <property type="entry name" value="P-loop containing nucleotide triphosphate hydrolases"/>
    <property type="match status" value="1"/>
</dbReference>
<dbReference type="InterPro" id="IPR017871">
    <property type="entry name" value="ABC_transporter-like_CS"/>
</dbReference>
<feature type="transmembrane region" description="Helical" evidence="10">
    <location>
        <begin position="304"/>
        <end position="325"/>
    </location>
</feature>
<dbReference type="GO" id="GO:0140359">
    <property type="term" value="F:ABC-type transporter activity"/>
    <property type="evidence" value="ECO:0007669"/>
    <property type="project" value="InterPro"/>
</dbReference>
<evidence type="ECO:0000259" key="11">
    <source>
        <dbReference type="PROSITE" id="PS50893"/>
    </source>
</evidence>
<dbReference type="FunFam" id="1.20.1560.10:FF:000039">
    <property type="entry name" value="Cysteine/glutathione ABC transporter permease/ATP-binding protein CydD"/>
    <property type="match status" value="1"/>
</dbReference>
<evidence type="ECO:0000259" key="12">
    <source>
        <dbReference type="PROSITE" id="PS50929"/>
    </source>
</evidence>
<dbReference type="InterPro" id="IPR011527">
    <property type="entry name" value="ABC1_TM_dom"/>
</dbReference>
<feature type="domain" description="ABC transporter" evidence="11">
    <location>
        <begin position="379"/>
        <end position="612"/>
    </location>
</feature>
<dbReference type="InterPro" id="IPR003593">
    <property type="entry name" value="AAA+_ATPase"/>
</dbReference>
<feature type="transmembrane region" description="Helical" evidence="10">
    <location>
        <begin position="172"/>
        <end position="189"/>
    </location>
</feature>
<evidence type="ECO:0000256" key="2">
    <source>
        <dbReference type="ARBA" id="ARBA00022448"/>
    </source>
</evidence>
<evidence type="ECO:0000313" key="13">
    <source>
        <dbReference type="EMBL" id="VFS51732.1"/>
    </source>
</evidence>
<keyword evidence="8 10" id="KW-1133">Transmembrane helix</keyword>
<dbReference type="SUPFAM" id="SSF52540">
    <property type="entry name" value="P-loop containing nucleoside triphosphate hydrolases"/>
    <property type="match status" value="1"/>
</dbReference>
<protein>
    <submittedName>
        <fullName evidence="13">ATP-binding/permease protein CydD</fullName>
    </submittedName>
</protein>
<keyword evidence="6" id="KW-0547">Nucleotide-binding</keyword>
<evidence type="ECO:0000256" key="3">
    <source>
        <dbReference type="ARBA" id="ARBA00022475"/>
    </source>
</evidence>